<dbReference type="Proteomes" id="UP001327560">
    <property type="component" value="Chromosome 1"/>
</dbReference>
<name>A0AAQ3JQD7_9LILI</name>
<reference evidence="1 2" key="1">
    <citation type="submission" date="2023-10" db="EMBL/GenBank/DDBJ databases">
        <title>Chromosome-scale genome assembly provides insights into flower coloration mechanisms of Canna indica.</title>
        <authorList>
            <person name="Li C."/>
        </authorList>
    </citation>
    <scope>NUCLEOTIDE SEQUENCE [LARGE SCALE GENOMIC DNA]</scope>
    <source>
        <tissue evidence="1">Flower</tissue>
    </source>
</reference>
<evidence type="ECO:0000313" key="2">
    <source>
        <dbReference type="Proteomes" id="UP001327560"/>
    </source>
</evidence>
<proteinExistence type="predicted"/>
<dbReference type="AlphaFoldDB" id="A0AAQ3JQD7"/>
<gene>
    <name evidence="1" type="ORF">Cni_G03056</name>
</gene>
<dbReference type="PANTHER" id="PTHR35121:SF2">
    <property type="entry name" value="SWIM-TYPE DOMAIN-CONTAINING PROTEIN"/>
    <property type="match status" value="1"/>
</dbReference>
<keyword evidence="2" id="KW-1185">Reference proteome</keyword>
<dbReference type="PANTHER" id="PTHR35121">
    <property type="entry name" value="HOMEODOMAIN PROTEIN 8, PUTATIVE-RELATED"/>
    <property type="match status" value="1"/>
</dbReference>
<accession>A0AAQ3JQD7</accession>
<sequence>MAAAAGPPILLQRVFDGCIAAFDTDVRRRPYHRNCSCALHEAQRSSNSRRPLCACSGEVSFRSTGRCRDTSGGSLSVSGQGRKICSVEISKSAPMYTSRVKPSGLCSSNSSWLSHSITVELIAGDIDEVDDEHELVFKSFSFFDLHCYCIIIIN</sequence>
<protein>
    <submittedName>
        <fullName evidence="1">Uncharacterized protein</fullName>
    </submittedName>
</protein>
<dbReference type="EMBL" id="CP136890">
    <property type="protein sequence ID" value="WOK94354.1"/>
    <property type="molecule type" value="Genomic_DNA"/>
</dbReference>
<organism evidence="1 2">
    <name type="scientific">Canna indica</name>
    <name type="common">Indian-shot</name>
    <dbReference type="NCBI Taxonomy" id="4628"/>
    <lineage>
        <taxon>Eukaryota</taxon>
        <taxon>Viridiplantae</taxon>
        <taxon>Streptophyta</taxon>
        <taxon>Embryophyta</taxon>
        <taxon>Tracheophyta</taxon>
        <taxon>Spermatophyta</taxon>
        <taxon>Magnoliopsida</taxon>
        <taxon>Liliopsida</taxon>
        <taxon>Zingiberales</taxon>
        <taxon>Cannaceae</taxon>
        <taxon>Canna</taxon>
    </lineage>
</organism>
<evidence type="ECO:0000313" key="1">
    <source>
        <dbReference type="EMBL" id="WOK94354.1"/>
    </source>
</evidence>